<proteinExistence type="predicted"/>
<gene>
    <name evidence="1" type="ORF">P0Y65_15760</name>
</gene>
<protein>
    <submittedName>
        <fullName evidence="1">SGNH/GDSL hydrolase family protein</fullName>
    </submittedName>
</protein>
<dbReference type="CDD" id="cd00229">
    <property type="entry name" value="SGNH_hydrolase"/>
    <property type="match status" value="1"/>
</dbReference>
<evidence type="ECO:0000313" key="2">
    <source>
        <dbReference type="Proteomes" id="UP001217476"/>
    </source>
</evidence>
<dbReference type="Proteomes" id="UP001217476">
    <property type="component" value="Chromosome"/>
</dbReference>
<dbReference type="SUPFAM" id="SSF52266">
    <property type="entry name" value="SGNH hydrolase"/>
    <property type="match status" value="1"/>
</dbReference>
<keyword evidence="1" id="KW-0378">Hydrolase</keyword>
<dbReference type="InterPro" id="IPR036514">
    <property type="entry name" value="SGNH_hydro_sf"/>
</dbReference>
<accession>A0AAJ5VUJ4</accession>
<organism evidence="1 2">
    <name type="scientific">Candidatus Devosia phytovorans</name>
    <dbReference type="NCBI Taxonomy" id="3121372"/>
    <lineage>
        <taxon>Bacteria</taxon>
        <taxon>Pseudomonadati</taxon>
        <taxon>Pseudomonadota</taxon>
        <taxon>Alphaproteobacteria</taxon>
        <taxon>Hyphomicrobiales</taxon>
        <taxon>Devosiaceae</taxon>
        <taxon>Devosia</taxon>
    </lineage>
</organism>
<dbReference type="Gene3D" id="3.40.50.1110">
    <property type="entry name" value="SGNH hydrolase"/>
    <property type="match status" value="1"/>
</dbReference>
<sequence>MRTLNLSVIGGSNTLMNPGYFPQMLAKAEQRGTNVNVIANLAIGGTTSAAGLYQLKTTDVLEKSDVLLVATTINDNWIYGNERRPFRHWARLYEGIIRYALMRNPKLVICSVILGTNNGTYLEAVPSIEAGIYYLSSWYGVDVIDVNRHLLTHYGRAVVQTPDFYLDEGHYQRPIATSIVAEIVTEQVLAAVARGPRTAAMPPAVDAKNFAHVSTISAGTLRDISGVPLVPYKSRLFEAEAFEMGTREMSFRIEGGKLAGIMYACEPRTGVMSVTYNDKPINVATQKSGVQSGQFCFLTSMMLGDFIYGDILDEDQSGTYRMKLHGGPAPDDLKIPASCQPHPGEDSGSSFAILGIMHSGVMHDLSIKDLAQAEPTEKLEAERSAA</sequence>
<reference evidence="1" key="1">
    <citation type="submission" date="2023-03" db="EMBL/GenBank/DDBJ databases">
        <title>Andean soil-derived lignocellulolytic bacterial consortium as a source of novel taxa and putative plastic-active enzymes.</title>
        <authorList>
            <person name="Diaz-Garcia L."/>
            <person name="Chuvochina M."/>
            <person name="Feuerriegel G."/>
            <person name="Bunk B."/>
            <person name="Sproer C."/>
            <person name="Streit W.R."/>
            <person name="Rodriguez L.M."/>
            <person name="Overmann J."/>
            <person name="Jimenez D.J."/>
        </authorList>
    </citation>
    <scope>NUCLEOTIDE SEQUENCE</scope>
    <source>
        <strain evidence="1">MAG 4196</strain>
    </source>
</reference>
<dbReference type="GO" id="GO:0016788">
    <property type="term" value="F:hydrolase activity, acting on ester bonds"/>
    <property type="evidence" value="ECO:0007669"/>
    <property type="project" value="UniProtKB-ARBA"/>
</dbReference>
<name>A0AAJ5VUJ4_9HYPH</name>
<dbReference type="EMBL" id="CP119312">
    <property type="protein sequence ID" value="WEK03634.1"/>
    <property type="molecule type" value="Genomic_DNA"/>
</dbReference>
<evidence type="ECO:0000313" key="1">
    <source>
        <dbReference type="EMBL" id="WEK03634.1"/>
    </source>
</evidence>
<dbReference type="AlphaFoldDB" id="A0AAJ5VUJ4"/>